<dbReference type="Pfam" id="PF04857">
    <property type="entry name" value="CAF1"/>
    <property type="match status" value="1"/>
</dbReference>
<dbReference type="Proteomes" id="UP001627284">
    <property type="component" value="Unassembled WGS sequence"/>
</dbReference>
<comment type="similarity">
    <text evidence="2">Belongs to the CAF1 family.</text>
</comment>
<dbReference type="AlphaFoldDB" id="A0ABD2U7H7"/>
<dbReference type="InterPro" id="IPR012337">
    <property type="entry name" value="RNaseH-like_sf"/>
</dbReference>
<evidence type="ECO:0000256" key="2">
    <source>
        <dbReference type="ARBA" id="ARBA00008372"/>
    </source>
</evidence>
<name>A0ABD2U7H7_9SOLN</name>
<evidence type="ECO:0000313" key="3">
    <source>
        <dbReference type="EMBL" id="KAL3364774.1"/>
    </source>
</evidence>
<dbReference type="Gene3D" id="3.30.420.10">
    <property type="entry name" value="Ribonuclease H-like superfamily/Ribonuclease H"/>
    <property type="match status" value="2"/>
</dbReference>
<dbReference type="InterPro" id="IPR051181">
    <property type="entry name" value="CAF1_poly(A)_ribonucleases"/>
</dbReference>
<dbReference type="InterPro" id="IPR006941">
    <property type="entry name" value="RNase_CAF1"/>
</dbReference>
<dbReference type="EMBL" id="JBJKTR010000007">
    <property type="protein sequence ID" value="KAL3364774.1"/>
    <property type="molecule type" value="Genomic_DNA"/>
</dbReference>
<dbReference type="InterPro" id="IPR036397">
    <property type="entry name" value="RNaseH_sf"/>
</dbReference>
<comment type="caution">
    <text evidence="3">The sequence shown here is derived from an EMBL/GenBank/DDBJ whole genome shotgun (WGS) entry which is preliminary data.</text>
</comment>
<dbReference type="SUPFAM" id="SSF53098">
    <property type="entry name" value="Ribonuclease H-like"/>
    <property type="match status" value="1"/>
</dbReference>
<comment type="cofactor">
    <cofactor evidence="1">
        <name>a divalent metal cation</name>
        <dbReference type="ChEBI" id="CHEBI:60240"/>
    </cofactor>
</comment>
<sequence length="738" mass="83259">IFSKRKKLGTFIPKLRTRRTKQRMKKLCMWKSLSTTRQLSHAPTTVLTTRRRTLSSSSSFDIKNVTKSNFESALKDLRGLLRDADFVAVDLEMTGVTSAPWRESFDYDRYDISYLKVKDSAEKFAVVQFGVCPFRWDSHKQSFIAHPHNFYIFPRQEIPGSNQSREFLCQTTSLDFLAKYQFDFNLCVREGISYLSRSQEKEALERISSIYMDESSDSVFGLSEDADFPLVRMADVLFAERMKNTIREWRDSLLSKGSSSSEIKQISTDPSQRFQMVFFKTRPGLALSDFTSRQLRVIKAVTKKHFKDLAYIRVAGEATSPQQLIVYTDSNDDRNLLMKEVKDGLRKDAEMKVESAVGFRHVIDLLSSKRKLIVGHNCFLDVAHMYSKFIGPLPSTAEDYVSSLQKLFPTIVDTKILLNANGVFRQTLNKSNTSLSRAFVSICPHIALGIKTSSLADRPCVEVEVQVDEKRSSNWNSGAKHEAGYDAFMTGCIFAQACNHLGIDFTLHVLGGDLVKETKLQNYINRLYLSWVSGNVIDLSSGKCTPDSSASSNLKSRYQDISFPSIILLWGLPSKLKAKEIRACIAQAFGPNSVSSVYHLDESAVFIQFSKPELVSKFLELKETLSRNSDPISVLHPLSNILNGENTHAATYDVYQQICSSSISKKLFADQAEAVGIKHKTVSSRAERGKKGNQVFDEETDVRMFDEKADDLMSSPYGCSETDRSAESFYLDEALASK</sequence>
<evidence type="ECO:0000313" key="4">
    <source>
        <dbReference type="Proteomes" id="UP001627284"/>
    </source>
</evidence>
<protein>
    <submittedName>
        <fullName evidence="3">Uncharacterized protein</fullName>
    </submittedName>
</protein>
<evidence type="ECO:0000256" key="1">
    <source>
        <dbReference type="ARBA" id="ARBA00001968"/>
    </source>
</evidence>
<feature type="non-terminal residue" evidence="3">
    <location>
        <position position="1"/>
    </location>
</feature>
<gene>
    <name evidence="3" type="ORF">AABB24_013512</name>
</gene>
<dbReference type="PANTHER" id="PTHR15092:SF22">
    <property type="entry name" value="POLY(A)-SPECIFIC RIBONUCLEASE PNLDC1"/>
    <property type="match status" value="1"/>
</dbReference>
<reference evidence="3 4" key="1">
    <citation type="submission" date="2024-05" db="EMBL/GenBank/DDBJ databases">
        <title>De novo assembly of an allotetraploid wild potato.</title>
        <authorList>
            <person name="Hosaka A.J."/>
        </authorList>
    </citation>
    <scope>NUCLEOTIDE SEQUENCE [LARGE SCALE GENOMIC DNA]</scope>
    <source>
        <tissue evidence="3">Young leaves</tissue>
    </source>
</reference>
<proteinExistence type="inferred from homology"/>
<dbReference type="PANTHER" id="PTHR15092">
    <property type="entry name" value="POLY A -SPECIFIC RIBONUCLEASE/TARGET OF EGR1, MEMBER 1"/>
    <property type="match status" value="1"/>
</dbReference>
<accession>A0ABD2U7H7</accession>
<organism evidence="3 4">
    <name type="scientific">Solanum stoloniferum</name>
    <dbReference type="NCBI Taxonomy" id="62892"/>
    <lineage>
        <taxon>Eukaryota</taxon>
        <taxon>Viridiplantae</taxon>
        <taxon>Streptophyta</taxon>
        <taxon>Embryophyta</taxon>
        <taxon>Tracheophyta</taxon>
        <taxon>Spermatophyta</taxon>
        <taxon>Magnoliopsida</taxon>
        <taxon>eudicotyledons</taxon>
        <taxon>Gunneridae</taxon>
        <taxon>Pentapetalae</taxon>
        <taxon>asterids</taxon>
        <taxon>lamiids</taxon>
        <taxon>Solanales</taxon>
        <taxon>Solanaceae</taxon>
        <taxon>Solanoideae</taxon>
        <taxon>Solaneae</taxon>
        <taxon>Solanum</taxon>
    </lineage>
</organism>
<keyword evidence="4" id="KW-1185">Reference proteome</keyword>